<evidence type="ECO:0000313" key="17">
    <source>
        <dbReference type="Proteomes" id="UP000476176"/>
    </source>
</evidence>
<evidence type="ECO:0000313" key="4">
    <source>
        <dbReference type="EMBL" id="KAE9138994.1"/>
    </source>
</evidence>
<protein>
    <submittedName>
        <fullName evidence="6">Uncharacterized protein</fullName>
    </submittedName>
</protein>
<evidence type="ECO:0000313" key="2">
    <source>
        <dbReference type="EMBL" id="KAE9030038.1"/>
    </source>
</evidence>
<comment type="caution">
    <text evidence="6">The sequence shown here is derived from an EMBL/GenBank/DDBJ whole genome shotgun (WGS) entry which is preliminary data.</text>
</comment>
<dbReference type="Proteomes" id="UP000460718">
    <property type="component" value="Unassembled WGS sequence"/>
</dbReference>
<dbReference type="Proteomes" id="UP000440732">
    <property type="component" value="Unassembled WGS sequence"/>
</dbReference>
<evidence type="ECO:0000313" key="11">
    <source>
        <dbReference type="Proteomes" id="UP000433483"/>
    </source>
</evidence>
<dbReference type="Proteomes" id="UP000441208">
    <property type="component" value="Unassembled WGS sequence"/>
</dbReference>
<dbReference type="EMBL" id="QXGB01000031">
    <property type="protein sequence ID" value="KAE9235851.1"/>
    <property type="molecule type" value="Genomic_DNA"/>
</dbReference>
<evidence type="ECO:0000313" key="15">
    <source>
        <dbReference type="Proteomes" id="UP000441208"/>
    </source>
</evidence>
<organism evidence="6 11">
    <name type="scientific">Phytophthora fragariae</name>
    <dbReference type="NCBI Taxonomy" id="53985"/>
    <lineage>
        <taxon>Eukaryota</taxon>
        <taxon>Sar</taxon>
        <taxon>Stramenopiles</taxon>
        <taxon>Oomycota</taxon>
        <taxon>Peronosporomycetes</taxon>
        <taxon>Peronosporales</taxon>
        <taxon>Peronosporaceae</taxon>
        <taxon>Phytophthora</taxon>
    </lineage>
</organism>
<proteinExistence type="predicted"/>
<dbReference type="EMBL" id="QXGC01000020">
    <property type="protein sequence ID" value="KAE9254715.1"/>
    <property type="molecule type" value="Genomic_DNA"/>
</dbReference>
<evidence type="ECO:0000313" key="7">
    <source>
        <dbReference type="EMBL" id="KAE9254715.1"/>
    </source>
</evidence>
<dbReference type="Proteomes" id="UP000433483">
    <property type="component" value="Unassembled WGS sequence"/>
</dbReference>
<evidence type="ECO:0000313" key="6">
    <source>
        <dbReference type="EMBL" id="KAE9235851.1"/>
    </source>
</evidence>
<gene>
    <name evidence="9" type="ORF">PF001_g992</name>
    <name evidence="8" type="ORF">PF002_g1523</name>
    <name evidence="7" type="ORF">PF004_g907</name>
    <name evidence="6" type="ORF">PF005_g1301</name>
    <name evidence="5" type="ORF">PF006_g1032</name>
    <name evidence="4" type="ORF">PF007_g1191</name>
    <name evidence="1" type="ORF">PF009_g1323</name>
    <name evidence="3" type="ORF">PF010_g1031</name>
    <name evidence="2" type="ORF">PF011_g795</name>
</gene>
<evidence type="ECO:0000313" key="9">
    <source>
        <dbReference type="EMBL" id="KAE9329256.1"/>
    </source>
</evidence>
<dbReference type="EMBL" id="QXGA01000024">
    <property type="protein sequence ID" value="KAE9154997.1"/>
    <property type="molecule type" value="Genomic_DNA"/>
</dbReference>
<sequence>MCVCVWTGLLTQSLACRPPDRFHVHGWHCCSYLEAAVSFFASFAIARAFGCDTSYPLYLVYNRTPLSGRLTS</sequence>
<dbReference type="Proteomes" id="UP000476176">
    <property type="component" value="Unassembled WGS sequence"/>
</dbReference>
<dbReference type="AlphaFoldDB" id="A0A6A3ZFK2"/>
<reference evidence="10 11" key="1">
    <citation type="submission" date="2018-08" db="EMBL/GenBank/DDBJ databases">
        <title>Genomic investigation of the strawberry pathogen Phytophthora fragariae indicates pathogenicity is determined by transcriptional variation in three key races.</title>
        <authorList>
            <person name="Adams T.M."/>
            <person name="Armitage A.D."/>
            <person name="Sobczyk M.K."/>
            <person name="Bates H.J."/>
            <person name="Dunwell J.M."/>
            <person name="Nellist C.F."/>
            <person name="Harrison R.J."/>
        </authorList>
    </citation>
    <scope>NUCLEOTIDE SEQUENCE [LARGE SCALE GENOMIC DNA]</scope>
    <source>
        <strain evidence="9 12">A4</strain>
        <strain evidence="8 13">BC-1</strain>
        <strain evidence="7 17">BC-23</strain>
        <strain evidence="6 11">NOV-27</strain>
        <strain evidence="5 14">NOV-5</strain>
        <strain evidence="4 15">NOV-71</strain>
        <strain evidence="1 10">NOV-9</strain>
        <strain evidence="3 18">ONT-3</strain>
        <strain evidence="2 16">SCRP245</strain>
    </source>
</reference>
<dbReference type="EMBL" id="QXFZ01000027">
    <property type="protein sequence ID" value="KAE9138994.1"/>
    <property type="molecule type" value="Genomic_DNA"/>
</dbReference>
<evidence type="ECO:0000313" key="5">
    <source>
        <dbReference type="EMBL" id="KAE9154997.1"/>
    </source>
</evidence>
<evidence type="ECO:0000313" key="14">
    <source>
        <dbReference type="Proteomes" id="UP000440732"/>
    </source>
</evidence>
<evidence type="ECO:0000313" key="13">
    <source>
        <dbReference type="Proteomes" id="UP000440367"/>
    </source>
</evidence>
<dbReference type="EMBL" id="QXFX01000024">
    <property type="protein sequence ID" value="KAE9138201.1"/>
    <property type="molecule type" value="Genomic_DNA"/>
</dbReference>
<evidence type="ECO:0000313" key="8">
    <source>
        <dbReference type="EMBL" id="KAE9256929.1"/>
    </source>
</evidence>
<dbReference type="EMBL" id="QXGF01000030">
    <property type="protein sequence ID" value="KAE8949109.1"/>
    <property type="molecule type" value="Genomic_DNA"/>
</dbReference>
<evidence type="ECO:0000313" key="16">
    <source>
        <dbReference type="Proteomes" id="UP000460718"/>
    </source>
</evidence>
<dbReference type="EMBL" id="QXFW01000019">
    <property type="protein sequence ID" value="KAE9030038.1"/>
    <property type="molecule type" value="Genomic_DNA"/>
</dbReference>
<dbReference type="Proteomes" id="UP000440367">
    <property type="component" value="Unassembled WGS sequence"/>
</dbReference>
<dbReference type="EMBL" id="QXGD01000036">
    <property type="protein sequence ID" value="KAE9256929.1"/>
    <property type="molecule type" value="Genomic_DNA"/>
</dbReference>
<evidence type="ECO:0000313" key="10">
    <source>
        <dbReference type="Proteomes" id="UP000429523"/>
    </source>
</evidence>
<dbReference type="Proteomes" id="UP000429523">
    <property type="component" value="Unassembled WGS sequence"/>
</dbReference>
<evidence type="ECO:0000313" key="18">
    <source>
        <dbReference type="Proteomes" id="UP000488956"/>
    </source>
</evidence>
<evidence type="ECO:0000313" key="12">
    <source>
        <dbReference type="Proteomes" id="UP000437068"/>
    </source>
</evidence>
<evidence type="ECO:0000313" key="3">
    <source>
        <dbReference type="EMBL" id="KAE9138201.1"/>
    </source>
</evidence>
<dbReference type="EMBL" id="QXGE01000022">
    <property type="protein sequence ID" value="KAE9329256.1"/>
    <property type="molecule type" value="Genomic_DNA"/>
</dbReference>
<keyword evidence="11" id="KW-1185">Reference proteome</keyword>
<evidence type="ECO:0000313" key="1">
    <source>
        <dbReference type="EMBL" id="KAE8949109.1"/>
    </source>
</evidence>
<dbReference type="Proteomes" id="UP000437068">
    <property type="component" value="Unassembled WGS sequence"/>
</dbReference>
<accession>A0A6A3ZFK2</accession>
<name>A0A6A3ZFK2_9STRA</name>
<dbReference type="Proteomes" id="UP000488956">
    <property type="component" value="Unassembled WGS sequence"/>
</dbReference>